<dbReference type="RefSeq" id="WP_145064711.1">
    <property type="nucleotide sequence ID" value="NZ_CP036287.1"/>
</dbReference>
<feature type="signal peptide" evidence="1">
    <location>
        <begin position="1"/>
        <end position="23"/>
    </location>
</feature>
<dbReference type="Proteomes" id="UP000316921">
    <property type="component" value="Chromosome"/>
</dbReference>
<dbReference type="PROSITE" id="PS51257">
    <property type="entry name" value="PROKAR_LIPOPROTEIN"/>
    <property type="match status" value="1"/>
</dbReference>
<dbReference type="KEGG" id="pbap:Pla133_19850"/>
<dbReference type="EMBL" id="CP036287">
    <property type="protein sequence ID" value="QDU66909.1"/>
    <property type="molecule type" value="Genomic_DNA"/>
</dbReference>
<keyword evidence="1" id="KW-0732">Signal</keyword>
<feature type="chain" id="PRO_5021799116" evidence="1">
    <location>
        <begin position="24"/>
        <end position="116"/>
    </location>
</feature>
<gene>
    <name evidence="2" type="ORF">Pla133_19850</name>
</gene>
<proteinExistence type="predicted"/>
<name>A0A518BIV5_9BACT</name>
<organism evidence="2 3">
    <name type="scientific">Engelhardtia mirabilis</name>
    <dbReference type="NCBI Taxonomy" id="2528011"/>
    <lineage>
        <taxon>Bacteria</taxon>
        <taxon>Pseudomonadati</taxon>
        <taxon>Planctomycetota</taxon>
        <taxon>Planctomycetia</taxon>
        <taxon>Planctomycetia incertae sedis</taxon>
        <taxon>Engelhardtia</taxon>
    </lineage>
</organism>
<protein>
    <submittedName>
        <fullName evidence="2">Uncharacterized protein</fullName>
    </submittedName>
</protein>
<keyword evidence="3" id="KW-1185">Reference proteome</keyword>
<sequence precursor="true">MRLRRFGTAALLLAACATLGSCASVSFTRDTQTSGSFTSSGTALTLFAYDFPKRAIDIARENASDSRQPNMIIESEWVFPNLGPVDWLLDLIGIRYARVTGTWGFVPTDESGAAAR</sequence>
<reference evidence="2 3" key="1">
    <citation type="submission" date="2019-02" db="EMBL/GenBank/DDBJ databases">
        <title>Deep-cultivation of Planctomycetes and their phenomic and genomic characterization uncovers novel biology.</title>
        <authorList>
            <person name="Wiegand S."/>
            <person name="Jogler M."/>
            <person name="Boedeker C."/>
            <person name="Pinto D."/>
            <person name="Vollmers J."/>
            <person name="Rivas-Marin E."/>
            <person name="Kohn T."/>
            <person name="Peeters S.H."/>
            <person name="Heuer A."/>
            <person name="Rast P."/>
            <person name="Oberbeckmann S."/>
            <person name="Bunk B."/>
            <person name="Jeske O."/>
            <person name="Meyerdierks A."/>
            <person name="Storesund J.E."/>
            <person name="Kallscheuer N."/>
            <person name="Luecker S."/>
            <person name="Lage O.M."/>
            <person name="Pohl T."/>
            <person name="Merkel B.J."/>
            <person name="Hornburger P."/>
            <person name="Mueller R.-W."/>
            <person name="Bruemmer F."/>
            <person name="Labrenz M."/>
            <person name="Spormann A.M."/>
            <person name="Op den Camp H."/>
            <person name="Overmann J."/>
            <person name="Amann R."/>
            <person name="Jetten M.S.M."/>
            <person name="Mascher T."/>
            <person name="Medema M.H."/>
            <person name="Devos D.P."/>
            <person name="Kaster A.-K."/>
            <person name="Ovreas L."/>
            <person name="Rohde M."/>
            <person name="Galperin M.Y."/>
            <person name="Jogler C."/>
        </authorList>
    </citation>
    <scope>NUCLEOTIDE SEQUENCE [LARGE SCALE GENOMIC DNA]</scope>
    <source>
        <strain evidence="2 3">Pla133</strain>
    </source>
</reference>
<evidence type="ECO:0000313" key="3">
    <source>
        <dbReference type="Proteomes" id="UP000316921"/>
    </source>
</evidence>
<evidence type="ECO:0000256" key="1">
    <source>
        <dbReference type="SAM" id="SignalP"/>
    </source>
</evidence>
<evidence type="ECO:0000313" key="2">
    <source>
        <dbReference type="EMBL" id="QDU66909.1"/>
    </source>
</evidence>
<dbReference type="AlphaFoldDB" id="A0A518BIV5"/>
<accession>A0A518BIV5</accession>